<dbReference type="GO" id="GO:0032259">
    <property type="term" value="P:methylation"/>
    <property type="evidence" value="ECO:0007669"/>
    <property type="project" value="UniProtKB-KW"/>
</dbReference>
<dbReference type="Pfam" id="PF13649">
    <property type="entry name" value="Methyltransf_25"/>
    <property type="match status" value="1"/>
</dbReference>
<keyword evidence="3" id="KW-1185">Reference proteome</keyword>
<organism evidence="2 3">
    <name type="scientific">Funiculus sociatus GB2-A5</name>
    <dbReference type="NCBI Taxonomy" id="2933946"/>
    <lineage>
        <taxon>Bacteria</taxon>
        <taxon>Bacillati</taxon>
        <taxon>Cyanobacteriota</taxon>
        <taxon>Cyanophyceae</taxon>
        <taxon>Coleofasciculales</taxon>
        <taxon>Coleofasciculaceae</taxon>
        <taxon>Funiculus</taxon>
    </lineage>
</organism>
<evidence type="ECO:0000313" key="2">
    <source>
        <dbReference type="EMBL" id="MEP0867467.1"/>
    </source>
</evidence>
<keyword evidence="2" id="KW-0489">Methyltransferase</keyword>
<name>A0ABV0JVK2_9CYAN</name>
<dbReference type="GO" id="GO:0008168">
    <property type="term" value="F:methyltransferase activity"/>
    <property type="evidence" value="ECO:0007669"/>
    <property type="project" value="UniProtKB-KW"/>
</dbReference>
<dbReference type="InterPro" id="IPR041698">
    <property type="entry name" value="Methyltransf_25"/>
</dbReference>
<comment type="caution">
    <text evidence="2">The sequence shown here is derived from an EMBL/GenBank/DDBJ whole genome shotgun (WGS) entry which is preliminary data.</text>
</comment>
<reference evidence="2 3" key="1">
    <citation type="submission" date="2022-04" db="EMBL/GenBank/DDBJ databases">
        <title>Positive selection, recombination, and allopatry shape intraspecific diversity of widespread and dominant cyanobacteria.</title>
        <authorList>
            <person name="Wei J."/>
            <person name="Shu W."/>
            <person name="Hu C."/>
        </authorList>
    </citation>
    <scope>NUCLEOTIDE SEQUENCE [LARGE SCALE GENOMIC DNA]</scope>
    <source>
        <strain evidence="2 3">GB2-A5</strain>
    </source>
</reference>
<evidence type="ECO:0000259" key="1">
    <source>
        <dbReference type="Pfam" id="PF13649"/>
    </source>
</evidence>
<dbReference type="EMBL" id="JAMPKK010000071">
    <property type="protein sequence ID" value="MEP0867467.1"/>
    <property type="molecule type" value="Genomic_DNA"/>
</dbReference>
<dbReference type="SUPFAM" id="SSF53335">
    <property type="entry name" value="S-adenosyl-L-methionine-dependent methyltransferases"/>
    <property type="match status" value="1"/>
</dbReference>
<protein>
    <submittedName>
        <fullName evidence="2">Class I SAM-dependent methyltransferase</fullName>
    </submittedName>
</protein>
<dbReference type="Gene3D" id="3.40.50.150">
    <property type="entry name" value="Vaccinia Virus protein VP39"/>
    <property type="match status" value="1"/>
</dbReference>
<dbReference type="InterPro" id="IPR029063">
    <property type="entry name" value="SAM-dependent_MTases_sf"/>
</dbReference>
<dbReference type="CDD" id="cd02440">
    <property type="entry name" value="AdoMet_MTases"/>
    <property type="match status" value="1"/>
</dbReference>
<evidence type="ECO:0000313" key="3">
    <source>
        <dbReference type="Proteomes" id="UP001442494"/>
    </source>
</evidence>
<keyword evidence="2" id="KW-0808">Transferase</keyword>
<dbReference type="RefSeq" id="WP_190417321.1">
    <property type="nucleotide sequence ID" value="NZ_JAMPKK010000071.1"/>
</dbReference>
<gene>
    <name evidence="2" type="ORF">NDI37_23740</name>
</gene>
<sequence>MSNEKQSIRKGYEEYSVKGFYEQFGDEYRNPQEAAVQEVLQLSVNKWQLDLQKVLDLACGSGEVTLTLQNLGCTNIDGIDPYTYNAYLKRTLQEAEPYTFEDIASGVLHDRHYSLIVCSFALHLLSESRLPVVAYQLSLISDSIVIITPHKRPHLKPEWGWNFVEEIMFNRVRSRLYKAILFA</sequence>
<proteinExistence type="predicted"/>
<accession>A0ABV0JVK2</accession>
<feature type="domain" description="Methyltransferase" evidence="1">
    <location>
        <begin position="54"/>
        <end position="131"/>
    </location>
</feature>
<dbReference type="Proteomes" id="UP001442494">
    <property type="component" value="Unassembled WGS sequence"/>
</dbReference>